<dbReference type="RefSeq" id="WP_059107023.1">
    <property type="nucleotide sequence ID" value="NZ_AP024589.1"/>
</dbReference>
<keyword evidence="1" id="KW-0812">Transmembrane</keyword>
<dbReference type="EMBL" id="PPQW01000101">
    <property type="protein sequence ID" value="PNZ65753.1"/>
    <property type="molecule type" value="Genomic_DNA"/>
</dbReference>
<dbReference type="InterPro" id="IPR018604">
    <property type="entry name" value="YycI-like"/>
</dbReference>
<dbReference type="Gene3D" id="2.40.128.690">
    <property type="entry name" value="YycH protein, domain 3-like"/>
    <property type="match status" value="1"/>
</dbReference>
<dbReference type="Proteomes" id="UP000242470">
    <property type="component" value="Unassembled WGS sequence"/>
</dbReference>
<feature type="domain" description="Regulatory protein YycH-like" evidence="2">
    <location>
        <begin position="34"/>
        <end position="250"/>
    </location>
</feature>
<comment type="caution">
    <text evidence="3">The sequence shown here is derived from an EMBL/GenBank/DDBJ whole genome shotgun (WGS) entry which is preliminary data.</text>
</comment>
<dbReference type="GeneID" id="64981091"/>
<dbReference type="GO" id="GO:0016020">
    <property type="term" value="C:membrane"/>
    <property type="evidence" value="ECO:0007669"/>
    <property type="project" value="InterPro"/>
</dbReference>
<feature type="transmembrane region" description="Helical" evidence="1">
    <location>
        <begin position="9"/>
        <end position="26"/>
    </location>
</feature>
<keyword evidence="1" id="KW-0472">Membrane</keyword>
<gene>
    <name evidence="3" type="ORF">CD158_10680</name>
</gene>
<proteinExistence type="predicted"/>
<reference evidence="3 4" key="1">
    <citation type="submission" date="2017-08" db="EMBL/GenBank/DDBJ databases">
        <title>Draft genome sequences of 64 type strains of genus Staph aureus.</title>
        <authorList>
            <person name="Cole K."/>
            <person name="Golubchik T."/>
            <person name="Russell J."/>
            <person name="Foster D."/>
            <person name="Llewelyn M."/>
            <person name="Wilson D."/>
            <person name="Crook D."/>
            <person name="Paul J."/>
        </authorList>
    </citation>
    <scope>NUCLEOTIDE SEQUENCE [LARGE SCALE GENOMIC DNA]</scope>
    <source>
        <strain evidence="3 4">NCTC 12101</strain>
    </source>
</reference>
<evidence type="ECO:0000259" key="2">
    <source>
        <dbReference type="Pfam" id="PF09648"/>
    </source>
</evidence>
<dbReference type="Pfam" id="PF09648">
    <property type="entry name" value="YycI"/>
    <property type="match status" value="1"/>
</dbReference>
<evidence type="ECO:0000256" key="1">
    <source>
        <dbReference type="SAM" id="Phobius"/>
    </source>
</evidence>
<evidence type="ECO:0000313" key="3">
    <source>
        <dbReference type="EMBL" id="PNZ65753.1"/>
    </source>
</evidence>
<organism evidence="3 4">
    <name type="scientific">Staphylococcus auricularis</name>
    <dbReference type="NCBI Taxonomy" id="29379"/>
    <lineage>
        <taxon>Bacteria</taxon>
        <taxon>Bacillati</taxon>
        <taxon>Bacillota</taxon>
        <taxon>Bacilli</taxon>
        <taxon>Bacillales</taxon>
        <taxon>Staphylococcaceae</taxon>
        <taxon>Staphylococcus</taxon>
    </lineage>
</organism>
<keyword evidence="1" id="KW-1133">Transmembrane helix</keyword>
<accession>A0AAP8PM11</accession>
<sequence length="260" mass="29836">MNWKRAKTAFIFVFILVNIMLIVIYANKVNQSHIQDSEQENKVNFKQEQISIPGDLPTTKNLKTQLLTARSNDFSEYAKSHSKVATENDGTTLKGDIDRTIEVSEDQTDDLKAYVRDKIYDGKAYELRSINDDEAVFEQVHKGFPVMDNSKARLTFKIENGKATRFEQTLMSHIKPSNGENNEPEQVNSARSAIETLYFNRYLERHDEVSNIHLGYYTVVKEPNVQVLQSNWAIDVKHKGKTTTYYVEAVGNDPHVVKEN</sequence>
<evidence type="ECO:0000313" key="4">
    <source>
        <dbReference type="Proteomes" id="UP000242470"/>
    </source>
</evidence>
<dbReference type="AlphaFoldDB" id="A0AAP8PM11"/>
<name>A0AAP8PM11_9STAP</name>
<protein>
    <recommendedName>
        <fullName evidence="2">Regulatory protein YycH-like domain-containing protein</fullName>
    </recommendedName>
</protein>